<keyword evidence="2" id="KW-1185">Reference proteome</keyword>
<evidence type="ECO:0000313" key="2">
    <source>
        <dbReference type="Proteomes" id="UP000277204"/>
    </source>
</evidence>
<dbReference type="EMBL" id="UZAI01018218">
    <property type="protein sequence ID" value="VDP34654.1"/>
    <property type="molecule type" value="Genomic_DNA"/>
</dbReference>
<gene>
    <name evidence="1" type="ORF">SMRZ_LOCUS20207</name>
</gene>
<name>A0A183MVY2_9TREM</name>
<organism evidence="1 2">
    <name type="scientific">Schistosoma margrebowiei</name>
    <dbReference type="NCBI Taxonomy" id="48269"/>
    <lineage>
        <taxon>Eukaryota</taxon>
        <taxon>Metazoa</taxon>
        <taxon>Spiralia</taxon>
        <taxon>Lophotrochozoa</taxon>
        <taxon>Platyhelminthes</taxon>
        <taxon>Trematoda</taxon>
        <taxon>Digenea</taxon>
        <taxon>Strigeidida</taxon>
        <taxon>Schistosomatoidea</taxon>
        <taxon>Schistosomatidae</taxon>
        <taxon>Schistosoma</taxon>
    </lineage>
</organism>
<protein>
    <submittedName>
        <fullName evidence="1">Uncharacterized protein</fullName>
    </submittedName>
</protein>
<dbReference type="AlphaFoldDB" id="A0A183MVY2"/>
<sequence>MQLDDLDFADDLALVSSTPTNADEDNWCSSSLCISRPQRTQRKCKTLKYNAESNHPNTLDGGTADDVISFKYLGSIIDEHGGSEADVWAKTGKATAAFLQLKNI</sequence>
<evidence type="ECO:0000313" key="1">
    <source>
        <dbReference type="EMBL" id="VDP34654.1"/>
    </source>
</evidence>
<reference evidence="1 2" key="1">
    <citation type="submission" date="2018-11" db="EMBL/GenBank/DDBJ databases">
        <authorList>
            <consortium name="Pathogen Informatics"/>
        </authorList>
    </citation>
    <scope>NUCLEOTIDE SEQUENCE [LARGE SCALE GENOMIC DNA]</scope>
    <source>
        <strain evidence="1 2">Zambia</strain>
    </source>
</reference>
<dbReference type="Proteomes" id="UP000277204">
    <property type="component" value="Unassembled WGS sequence"/>
</dbReference>
<accession>A0A183MVY2</accession>
<proteinExistence type="predicted"/>